<dbReference type="EMBL" id="KB446557">
    <property type="protein sequence ID" value="EME83978.1"/>
    <property type="molecule type" value="Genomic_DNA"/>
</dbReference>
<feature type="region of interest" description="Disordered" evidence="1">
    <location>
        <begin position="241"/>
        <end position="261"/>
    </location>
</feature>
<protein>
    <submittedName>
        <fullName evidence="2">Uncharacterized protein</fullName>
    </submittedName>
</protein>
<gene>
    <name evidence="2" type="ORF">MYCFIDRAFT_173046</name>
</gene>
<keyword evidence="3" id="KW-1185">Reference proteome</keyword>
<name>M3B3L5_PSEFD</name>
<evidence type="ECO:0000256" key="1">
    <source>
        <dbReference type="SAM" id="MobiDB-lite"/>
    </source>
</evidence>
<dbReference type="Proteomes" id="UP000016932">
    <property type="component" value="Unassembled WGS sequence"/>
</dbReference>
<accession>M3B3L5</accession>
<dbReference type="KEGG" id="pfj:MYCFIDRAFT_173046"/>
<dbReference type="AlphaFoldDB" id="M3B3L5"/>
<dbReference type="HOGENOM" id="CLU_1066074_0_0_1"/>
<sequence length="261" mass="29741">MLHLSILHHSQVSITWISIFVKNKYLFFTLQLLTSASVVIARTPQRAKAILLIDLPEHLCTCLALVLIFLLMEPCEFPYSSLVKTWTEAEPRSQVTKRAAQAICRTKPSRMKRWSAARNTSALRLQVDGTGQHLVETLQDRTLESDVDHDRVQEELGRSMRWNGLSSTESTLEKERRLEAHGPPSTFTLPLSARKWSFASYSYTSNSTREYSAQIQHSFIVQPFIHSSTQIHSFEQRPITHFRSGPTDITTATRLPTHPSP</sequence>
<reference evidence="2 3" key="1">
    <citation type="journal article" date="2012" name="PLoS Pathog.">
        <title>Diverse lifestyles and strategies of plant pathogenesis encoded in the genomes of eighteen Dothideomycetes fungi.</title>
        <authorList>
            <person name="Ohm R.A."/>
            <person name="Feau N."/>
            <person name="Henrissat B."/>
            <person name="Schoch C.L."/>
            <person name="Horwitz B.A."/>
            <person name="Barry K.W."/>
            <person name="Condon B.J."/>
            <person name="Copeland A.C."/>
            <person name="Dhillon B."/>
            <person name="Glaser F."/>
            <person name="Hesse C.N."/>
            <person name="Kosti I."/>
            <person name="LaButti K."/>
            <person name="Lindquist E.A."/>
            <person name="Lucas S."/>
            <person name="Salamov A.A."/>
            <person name="Bradshaw R.E."/>
            <person name="Ciuffetti L."/>
            <person name="Hamelin R.C."/>
            <person name="Kema G.H.J."/>
            <person name="Lawrence C."/>
            <person name="Scott J.A."/>
            <person name="Spatafora J.W."/>
            <person name="Turgeon B.G."/>
            <person name="de Wit P.J.G.M."/>
            <person name="Zhong S."/>
            <person name="Goodwin S.B."/>
            <person name="Grigoriev I.V."/>
        </authorList>
    </citation>
    <scope>NUCLEOTIDE SEQUENCE [LARGE SCALE GENOMIC DNA]</scope>
    <source>
        <strain evidence="2 3">CIRAD86</strain>
    </source>
</reference>
<evidence type="ECO:0000313" key="2">
    <source>
        <dbReference type="EMBL" id="EME83978.1"/>
    </source>
</evidence>
<dbReference type="GeneID" id="19332905"/>
<dbReference type="RefSeq" id="XP_007924602.1">
    <property type="nucleotide sequence ID" value="XM_007926411.1"/>
</dbReference>
<dbReference type="VEuPathDB" id="FungiDB:MYCFIDRAFT_173046"/>
<evidence type="ECO:0000313" key="3">
    <source>
        <dbReference type="Proteomes" id="UP000016932"/>
    </source>
</evidence>
<organism evidence="2 3">
    <name type="scientific">Pseudocercospora fijiensis (strain CIRAD86)</name>
    <name type="common">Black leaf streak disease fungus</name>
    <name type="synonym">Mycosphaerella fijiensis</name>
    <dbReference type="NCBI Taxonomy" id="383855"/>
    <lineage>
        <taxon>Eukaryota</taxon>
        <taxon>Fungi</taxon>
        <taxon>Dikarya</taxon>
        <taxon>Ascomycota</taxon>
        <taxon>Pezizomycotina</taxon>
        <taxon>Dothideomycetes</taxon>
        <taxon>Dothideomycetidae</taxon>
        <taxon>Mycosphaerellales</taxon>
        <taxon>Mycosphaerellaceae</taxon>
        <taxon>Pseudocercospora</taxon>
    </lineage>
</organism>
<proteinExistence type="predicted"/>